<feature type="transmembrane region" description="Helical" evidence="1">
    <location>
        <begin position="27"/>
        <end position="50"/>
    </location>
</feature>
<keyword evidence="1" id="KW-0472">Membrane</keyword>
<dbReference type="AlphaFoldDB" id="A0A9D1I4X8"/>
<sequence length="153" mass="16151">MKKEPEKKDIAKAYGKYAKQFTPKPKYFLNCLRAFGTGGAVCALALRYQNFLTDNGIPQEDAGIFVTLTLIAAAQILTGIGVFDVIAKFAGAGVIVPITGFANSMVAPGLEYKKEGPVLGVGSKMFSVAGPVLVCGIASAMAVGVIYWLIEKI</sequence>
<evidence type="ECO:0000313" key="2">
    <source>
        <dbReference type="EMBL" id="HIU28241.1"/>
    </source>
</evidence>
<dbReference type="Pfam" id="PF03862">
    <property type="entry name" value="SpoVAC_SpoVAEB"/>
    <property type="match status" value="1"/>
</dbReference>
<dbReference type="PANTHER" id="PTHR38450">
    <property type="entry name" value="STAGE V SPORULATION PROTEIN AC-RELATED"/>
    <property type="match status" value="1"/>
</dbReference>
<keyword evidence="1" id="KW-1133">Transmembrane helix</keyword>
<feature type="transmembrane region" description="Helical" evidence="1">
    <location>
        <begin position="128"/>
        <end position="150"/>
    </location>
</feature>
<feature type="transmembrane region" description="Helical" evidence="1">
    <location>
        <begin position="62"/>
        <end position="82"/>
    </location>
</feature>
<proteinExistence type="predicted"/>
<gene>
    <name evidence="2" type="ORF">IAD16_07680</name>
</gene>
<dbReference type="Proteomes" id="UP000824091">
    <property type="component" value="Unassembled WGS sequence"/>
</dbReference>
<feature type="transmembrane region" description="Helical" evidence="1">
    <location>
        <begin position="89"/>
        <end position="108"/>
    </location>
</feature>
<evidence type="ECO:0000256" key="1">
    <source>
        <dbReference type="SAM" id="Phobius"/>
    </source>
</evidence>
<dbReference type="InterPro" id="IPR005562">
    <property type="entry name" value="SpoVA"/>
</dbReference>
<comment type="caution">
    <text evidence="2">The sequence shown here is derived from an EMBL/GenBank/DDBJ whole genome shotgun (WGS) entry which is preliminary data.</text>
</comment>
<name>A0A9D1I4X8_9FIRM</name>
<protein>
    <submittedName>
        <fullName evidence="2">SpoVA/SpoVAEb family sporulation membrane protein</fullName>
    </submittedName>
</protein>
<reference evidence="2" key="2">
    <citation type="journal article" date="2021" name="PeerJ">
        <title>Extensive microbial diversity within the chicken gut microbiome revealed by metagenomics and culture.</title>
        <authorList>
            <person name="Gilroy R."/>
            <person name="Ravi A."/>
            <person name="Getino M."/>
            <person name="Pursley I."/>
            <person name="Horton D.L."/>
            <person name="Alikhan N.F."/>
            <person name="Baker D."/>
            <person name="Gharbi K."/>
            <person name="Hall N."/>
            <person name="Watson M."/>
            <person name="Adriaenssens E.M."/>
            <person name="Foster-Nyarko E."/>
            <person name="Jarju S."/>
            <person name="Secka A."/>
            <person name="Antonio M."/>
            <person name="Oren A."/>
            <person name="Chaudhuri R.R."/>
            <person name="La Ragione R."/>
            <person name="Hildebrand F."/>
            <person name="Pallen M.J."/>
        </authorList>
    </citation>
    <scope>NUCLEOTIDE SEQUENCE</scope>
    <source>
        <strain evidence="2">11300</strain>
    </source>
</reference>
<dbReference type="EMBL" id="DVMO01000113">
    <property type="protein sequence ID" value="HIU28241.1"/>
    <property type="molecule type" value="Genomic_DNA"/>
</dbReference>
<organism evidence="2 3">
    <name type="scientific">Candidatus Fimisoma avicola</name>
    <dbReference type="NCBI Taxonomy" id="2840826"/>
    <lineage>
        <taxon>Bacteria</taxon>
        <taxon>Bacillati</taxon>
        <taxon>Bacillota</taxon>
        <taxon>Clostridia</taxon>
        <taxon>Eubacteriales</taxon>
        <taxon>Candidatus Fimisoma</taxon>
    </lineage>
</organism>
<accession>A0A9D1I4X8</accession>
<keyword evidence="1" id="KW-0812">Transmembrane</keyword>
<dbReference type="PANTHER" id="PTHR38450:SF1">
    <property type="entry name" value="STAGE V SPORULATION PROTEIN AC"/>
    <property type="match status" value="1"/>
</dbReference>
<reference evidence="2" key="1">
    <citation type="submission" date="2020-10" db="EMBL/GenBank/DDBJ databases">
        <authorList>
            <person name="Gilroy R."/>
        </authorList>
    </citation>
    <scope>NUCLEOTIDE SEQUENCE</scope>
    <source>
        <strain evidence="2">11300</strain>
    </source>
</reference>
<evidence type="ECO:0000313" key="3">
    <source>
        <dbReference type="Proteomes" id="UP000824091"/>
    </source>
</evidence>